<name>A0A8J6N1U6_9DELT</name>
<feature type="non-terminal residue" evidence="1">
    <location>
        <position position="168"/>
    </location>
</feature>
<reference evidence="1 2" key="1">
    <citation type="submission" date="2020-08" db="EMBL/GenBank/DDBJ databases">
        <title>Bridging the membrane lipid divide: bacteria of the FCB group superphylum have the potential to synthesize archaeal ether lipids.</title>
        <authorList>
            <person name="Villanueva L."/>
            <person name="Von Meijenfeldt F.A.B."/>
            <person name="Westbye A.B."/>
            <person name="Yadav S."/>
            <person name="Hopmans E.C."/>
            <person name="Dutilh B.E."/>
            <person name="Sinninghe Damste J.S."/>
        </authorList>
    </citation>
    <scope>NUCLEOTIDE SEQUENCE [LARGE SCALE GENOMIC DNA]</scope>
    <source>
        <strain evidence="1">NIOZ-UU27</strain>
    </source>
</reference>
<accession>A0A8J6N1U6</accession>
<evidence type="ECO:0000313" key="2">
    <source>
        <dbReference type="Proteomes" id="UP000650524"/>
    </source>
</evidence>
<sequence length="168" mass="19209">MKKVKTILTVIVFVLLSVSIFGFITQCSSRSDASATNDGMDLTYLGYFKFTITKQIIYGETPYGIRHDEHYEGELTGDLVSGKMSGIDYMLYRPDGIDEVNTRATIETPDDAHISVQIKGYSMPDGTIVDSYVRFLSGYEKYKWMNDTVFFGKGKKLSENTYEIYYYY</sequence>
<dbReference type="EMBL" id="JACNJD010000319">
    <property type="protein sequence ID" value="MBC8178843.1"/>
    <property type="molecule type" value="Genomic_DNA"/>
</dbReference>
<dbReference type="Gene3D" id="2.40.160.20">
    <property type="match status" value="1"/>
</dbReference>
<proteinExistence type="predicted"/>
<dbReference type="Proteomes" id="UP000650524">
    <property type="component" value="Unassembled WGS sequence"/>
</dbReference>
<organism evidence="1 2">
    <name type="scientific">Candidatus Desulfacyla euxinica</name>
    <dbReference type="NCBI Taxonomy" id="2841693"/>
    <lineage>
        <taxon>Bacteria</taxon>
        <taxon>Deltaproteobacteria</taxon>
        <taxon>Candidatus Desulfacyla</taxon>
    </lineage>
</organism>
<evidence type="ECO:0000313" key="1">
    <source>
        <dbReference type="EMBL" id="MBC8178843.1"/>
    </source>
</evidence>
<dbReference type="Pfam" id="PF11578">
    <property type="entry name" value="DUF3237"/>
    <property type="match status" value="1"/>
</dbReference>
<comment type="caution">
    <text evidence="1">The sequence shown here is derived from an EMBL/GenBank/DDBJ whole genome shotgun (WGS) entry which is preliminary data.</text>
</comment>
<dbReference type="AlphaFoldDB" id="A0A8J6N1U6"/>
<protein>
    <submittedName>
        <fullName evidence="1">DUF3237 family protein</fullName>
    </submittedName>
</protein>
<gene>
    <name evidence="1" type="ORF">H8E19_15675</name>
</gene>